<evidence type="ECO:0000313" key="4">
    <source>
        <dbReference type="EnsemblPlants" id="OPUNC01G21630.1"/>
    </source>
</evidence>
<dbReference type="SUPFAM" id="SSF53474">
    <property type="entry name" value="alpha/beta-Hydrolases"/>
    <property type="match status" value="1"/>
</dbReference>
<dbReference type="GO" id="GO:0016787">
    <property type="term" value="F:hydrolase activity"/>
    <property type="evidence" value="ECO:0007669"/>
    <property type="project" value="UniProtKB-KW"/>
</dbReference>
<dbReference type="HOGENOM" id="CLU_020336_30_0_1"/>
<accession>A0A0E0JKQ6</accession>
<name>A0A0E0JKQ6_ORYPU</name>
<dbReference type="InterPro" id="IPR000073">
    <property type="entry name" value="AB_hydrolase_1"/>
</dbReference>
<dbReference type="Gene3D" id="3.40.50.1820">
    <property type="entry name" value="alpha/beta hydrolase"/>
    <property type="match status" value="1"/>
</dbReference>
<reference evidence="4" key="1">
    <citation type="submission" date="2015-04" db="UniProtKB">
        <authorList>
            <consortium name="EnsemblPlants"/>
        </authorList>
    </citation>
    <scope>IDENTIFICATION</scope>
</reference>
<comment type="similarity">
    <text evidence="1">Belongs to the AB hydrolase superfamily.</text>
</comment>
<dbReference type="Proteomes" id="UP000026962">
    <property type="component" value="Chromosome 1"/>
</dbReference>
<dbReference type="eggNOG" id="ENOG502QUXK">
    <property type="taxonomic scope" value="Eukaryota"/>
</dbReference>
<evidence type="ECO:0000256" key="2">
    <source>
        <dbReference type="ARBA" id="ARBA00022801"/>
    </source>
</evidence>
<dbReference type="Gramene" id="OPUNC01G21690.1">
    <property type="protein sequence ID" value="OPUNC01G21690.1"/>
    <property type="gene ID" value="OPUNC01G21690"/>
</dbReference>
<dbReference type="STRING" id="4537.A0A0E0JKQ6"/>
<dbReference type="FunFam" id="3.40.50.1820:FF:000042">
    <property type="entry name" value="probable strigolactone esterase DAD2"/>
    <property type="match status" value="1"/>
</dbReference>
<dbReference type="OMA" id="PRYMNSE"/>
<dbReference type="Pfam" id="PF00561">
    <property type="entry name" value="Abhydrolase_1"/>
    <property type="match status" value="1"/>
</dbReference>
<feature type="domain" description="AB hydrolase-1" evidence="3">
    <location>
        <begin position="14"/>
        <end position="252"/>
    </location>
</feature>
<keyword evidence="2" id="KW-0378">Hydrolase</keyword>
<reference evidence="4" key="2">
    <citation type="submission" date="2018-05" db="EMBL/GenBank/DDBJ databases">
        <title>OpunRS2 (Oryza punctata Reference Sequence Version 2).</title>
        <authorList>
            <person name="Zhang J."/>
            <person name="Kudrna D."/>
            <person name="Lee S."/>
            <person name="Talag J."/>
            <person name="Welchert J."/>
            <person name="Wing R.A."/>
        </authorList>
    </citation>
    <scope>NUCLEOTIDE SEQUENCE [LARGE SCALE GENOMIC DNA]</scope>
</reference>
<protein>
    <recommendedName>
        <fullName evidence="3">AB hydrolase-1 domain-containing protein</fullName>
    </recommendedName>
</protein>
<evidence type="ECO:0000313" key="5">
    <source>
        <dbReference type="Proteomes" id="UP000026962"/>
    </source>
</evidence>
<dbReference type="EnsemblPlants" id="OPUNC01G21630.1">
    <property type="protein sequence ID" value="OPUNC01G21630.1"/>
    <property type="gene ID" value="OPUNC01G21630"/>
</dbReference>
<dbReference type="EnsemblPlants" id="OPUNC01G21690.1">
    <property type="protein sequence ID" value="OPUNC01G21690.1"/>
    <property type="gene ID" value="OPUNC01G21690"/>
</dbReference>
<dbReference type="InterPro" id="IPR029058">
    <property type="entry name" value="AB_hydrolase_fold"/>
</dbReference>
<proteinExistence type="inferred from homology"/>
<evidence type="ECO:0000256" key="1">
    <source>
        <dbReference type="ARBA" id="ARBA00008645"/>
    </source>
</evidence>
<organism evidence="4">
    <name type="scientific">Oryza punctata</name>
    <name type="common">Red rice</name>
    <dbReference type="NCBI Taxonomy" id="4537"/>
    <lineage>
        <taxon>Eukaryota</taxon>
        <taxon>Viridiplantae</taxon>
        <taxon>Streptophyta</taxon>
        <taxon>Embryophyta</taxon>
        <taxon>Tracheophyta</taxon>
        <taxon>Spermatophyta</taxon>
        <taxon>Magnoliopsida</taxon>
        <taxon>Liliopsida</taxon>
        <taxon>Poales</taxon>
        <taxon>Poaceae</taxon>
        <taxon>BOP clade</taxon>
        <taxon>Oryzoideae</taxon>
        <taxon>Oryzeae</taxon>
        <taxon>Oryzinae</taxon>
        <taxon>Oryza</taxon>
    </lineage>
</organism>
<sequence length="310" mass="32781">MPLNPRVVGCGERTLVLSHGYGGSQAIWDRVLPHLAETNKVLLFDWDFSGGGGGDDDEAEEEEERYTFERYADELVALMEDMGVSGAVYVGHSMAGMIGCIASIKRPDLFTHLVLVGASPRYINSDDYEGGFDEPEIDAMLATISSDFLSWAKGFVPLVIGVSADDDPSAVETLARTFFAMDPRVAHALARMIFLGDNRGVLGRVAAPCTLVHASGDLAAPPCVGHYMEGRIARAAMVTVDSAGHFPQLVAPDEMLRILDAVLANNGGAVADEEAAKGGVAVVVEERGSLAAVGEVEVKGDIDVATEIAS</sequence>
<dbReference type="AlphaFoldDB" id="A0A0E0JKQ6"/>
<dbReference type="Gramene" id="OPUNC01G21630.1">
    <property type="protein sequence ID" value="OPUNC01G21630.1"/>
    <property type="gene ID" value="OPUNC01G21630"/>
</dbReference>
<keyword evidence="5" id="KW-1185">Reference proteome</keyword>
<evidence type="ECO:0000259" key="3">
    <source>
        <dbReference type="Pfam" id="PF00561"/>
    </source>
</evidence>
<dbReference type="PANTHER" id="PTHR43039">
    <property type="entry name" value="ESTERASE-RELATED"/>
    <property type="match status" value="1"/>
</dbReference>